<dbReference type="EMBL" id="NPEU01000346">
    <property type="protein sequence ID" value="RAI33684.1"/>
    <property type="molecule type" value="Genomic_DNA"/>
</dbReference>
<organism evidence="1 2">
    <name type="scientific">Rhodoplanes elegans</name>
    <dbReference type="NCBI Taxonomy" id="29408"/>
    <lineage>
        <taxon>Bacteria</taxon>
        <taxon>Pseudomonadati</taxon>
        <taxon>Pseudomonadota</taxon>
        <taxon>Alphaproteobacteria</taxon>
        <taxon>Hyphomicrobiales</taxon>
        <taxon>Nitrobacteraceae</taxon>
        <taxon>Rhodoplanes</taxon>
    </lineage>
</organism>
<name>A0A327K6Y6_9BRAD</name>
<gene>
    <name evidence="1" type="ORF">CH338_22155</name>
</gene>
<reference evidence="1 2" key="1">
    <citation type="submission" date="2017-07" db="EMBL/GenBank/DDBJ databases">
        <title>Draft Genome Sequences of Select Purple Nonsulfur Bacteria.</title>
        <authorList>
            <person name="Lasarre B."/>
            <person name="Mckinlay J.B."/>
        </authorList>
    </citation>
    <scope>NUCLEOTIDE SEQUENCE [LARGE SCALE GENOMIC DNA]</scope>
    <source>
        <strain evidence="1 2">DSM 11907</strain>
    </source>
</reference>
<dbReference type="RefSeq" id="WP_111359267.1">
    <property type="nucleotide sequence ID" value="NZ_NHSK01000181.1"/>
</dbReference>
<keyword evidence="2" id="KW-1185">Reference proteome</keyword>
<protein>
    <submittedName>
        <fullName evidence="1">Uncharacterized protein</fullName>
    </submittedName>
</protein>
<dbReference type="Proteomes" id="UP000248863">
    <property type="component" value="Unassembled WGS sequence"/>
</dbReference>
<dbReference type="OrthoDB" id="8080957at2"/>
<accession>A0A327K6Y6</accession>
<dbReference type="AlphaFoldDB" id="A0A327K6Y6"/>
<evidence type="ECO:0000313" key="1">
    <source>
        <dbReference type="EMBL" id="RAI33684.1"/>
    </source>
</evidence>
<comment type="caution">
    <text evidence="1">The sequence shown here is derived from an EMBL/GenBank/DDBJ whole genome shotgun (WGS) entry which is preliminary data.</text>
</comment>
<proteinExistence type="predicted"/>
<sequence>MPTPVKASPKAHTVPVVIPRGHDHFWAVIRELDKRGSWTVSDIDGASNAIKSNIHDFVRRLVAGGIARVDIRRPSGAATYRLITSPTVTPRLRRDGTQAPPSAQQQLWNAMRQLGQFTWPELAMAASTDELIIGALTGRSYVARLVAAGYLVAVVPGGPGKLAVWKLKPGMNTGPKAPRILRAHVVFDPNRNAVMGAAAAEEVSS</sequence>
<evidence type="ECO:0000313" key="2">
    <source>
        <dbReference type="Proteomes" id="UP000248863"/>
    </source>
</evidence>